<evidence type="ECO:0000256" key="2">
    <source>
        <dbReference type="ARBA" id="ARBA00006490"/>
    </source>
</evidence>
<comment type="caution">
    <text evidence="10">The sequence shown here is derived from an EMBL/GenBank/DDBJ whole genome shotgun (WGS) entry which is preliminary data.</text>
</comment>
<comment type="cofactor">
    <cofactor evidence="1">
        <name>pyridoxal 5'-phosphate</name>
        <dbReference type="ChEBI" id="CHEBI:597326"/>
    </cofactor>
</comment>
<feature type="domain" description="Aminotransferase class V" evidence="9">
    <location>
        <begin position="8"/>
        <end position="378"/>
    </location>
</feature>
<comment type="catalytic activity">
    <reaction evidence="8">
        <text>(sulfur carrier)-H + L-cysteine = (sulfur carrier)-SH + L-alanine</text>
        <dbReference type="Rhea" id="RHEA:43892"/>
        <dbReference type="Rhea" id="RHEA-COMP:14737"/>
        <dbReference type="Rhea" id="RHEA-COMP:14739"/>
        <dbReference type="ChEBI" id="CHEBI:29917"/>
        <dbReference type="ChEBI" id="CHEBI:35235"/>
        <dbReference type="ChEBI" id="CHEBI:57972"/>
        <dbReference type="ChEBI" id="CHEBI:64428"/>
        <dbReference type="EC" id="2.8.1.7"/>
    </reaction>
</comment>
<evidence type="ECO:0000313" key="10">
    <source>
        <dbReference type="EMBL" id="MDJ1137198.1"/>
    </source>
</evidence>
<dbReference type="InterPro" id="IPR015421">
    <property type="entry name" value="PyrdxlP-dep_Trfase_major"/>
</dbReference>
<organism evidence="10 11">
    <name type="scientific">Streptomyces iconiensis</name>
    <dbReference type="NCBI Taxonomy" id="1384038"/>
    <lineage>
        <taxon>Bacteria</taxon>
        <taxon>Bacillati</taxon>
        <taxon>Actinomycetota</taxon>
        <taxon>Actinomycetes</taxon>
        <taxon>Kitasatosporales</taxon>
        <taxon>Streptomycetaceae</taxon>
        <taxon>Streptomyces</taxon>
    </lineage>
</organism>
<sequence>MADTAHSVYLDHAATTPMWPEAVRTMTEQLTVVGNASSLHGAGRRARRTVEESRESLAASLGARPSEVVFTGGGTEADNLAVKGLYWARRDADEARTRVLASPVEHHAVLDAVEWLAEHEGARVEWLPVDVYGRVRPDAFREALERDPDDVALATVMWANNEIGTVTDVRELAQIAAEFGVPLHADAVQAFGQLDIGFEDSGLAALTVTGHKIGGPYGIGALLLGREYTPVPLLHGGGQERHVRSGTLDTPAVAAFATAGRLAVERRDEFVREVGPLRDALVEAVLDAVPDAVLNGDPDPAGRLPANAHFSFPGCEGDSLLLLLDAQGIECSTGSACTAGVAQPSHVLLATGTDPDLARGTLRFSLGHTSTKADIEAVAETIAPVVTRARNAGLT</sequence>
<dbReference type="Pfam" id="PF00266">
    <property type="entry name" value="Aminotran_5"/>
    <property type="match status" value="1"/>
</dbReference>
<proteinExistence type="inferred from homology"/>
<dbReference type="PANTHER" id="PTHR11601">
    <property type="entry name" value="CYSTEINE DESULFURYLASE FAMILY MEMBER"/>
    <property type="match status" value="1"/>
</dbReference>
<evidence type="ECO:0000256" key="4">
    <source>
        <dbReference type="ARBA" id="ARBA00022723"/>
    </source>
</evidence>
<name>A0ABT7A794_9ACTN</name>
<dbReference type="SUPFAM" id="SSF53383">
    <property type="entry name" value="PLP-dependent transferases"/>
    <property type="match status" value="1"/>
</dbReference>
<reference evidence="10 11" key="1">
    <citation type="submission" date="2023-05" db="EMBL/GenBank/DDBJ databases">
        <title>Streptantibioticus silvisoli sp. nov., acidotolerant actinomycetes 1 from pine litter.</title>
        <authorList>
            <person name="Swiecimska M."/>
            <person name="Golinska P."/>
            <person name="Sangal V."/>
            <person name="Wachnowicz B."/>
            <person name="Goodfellow M."/>
        </authorList>
    </citation>
    <scope>NUCLEOTIDE SEQUENCE [LARGE SCALE GENOMIC DNA]</scope>
    <source>
        <strain evidence="10 11">DSM 42109</strain>
    </source>
</reference>
<evidence type="ECO:0000256" key="6">
    <source>
        <dbReference type="ARBA" id="ARBA00023004"/>
    </source>
</evidence>
<evidence type="ECO:0000256" key="1">
    <source>
        <dbReference type="ARBA" id="ARBA00001933"/>
    </source>
</evidence>
<dbReference type="Gene3D" id="3.40.640.10">
    <property type="entry name" value="Type I PLP-dependent aspartate aminotransferase-like (Major domain)"/>
    <property type="match status" value="1"/>
</dbReference>
<dbReference type="PIRSF" id="PIRSF005572">
    <property type="entry name" value="NifS"/>
    <property type="match status" value="1"/>
</dbReference>
<dbReference type="Gene3D" id="3.90.1150.10">
    <property type="entry name" value="Aspartate Aminotransferase, domain 1"/>
    <property type="match status" value="1"/>
</dbReference>
<accession>A0ABT7A794</accession>
<keyword evidence="4" id="KW-0479">Metal-binding</keyword>
<dbReference type="EMBL" id="JANCPR020000053">
    <property type="protein sequence ID" value="MDJ1137198.1"/>
    <property type="molecule type" value="Genomic_DNA"/>
</dbReference>
<keyword evidence="3" id="KW-0808">Transferase</keyword>
<comment type="similarity">
    <text evidence="2">Belongs to the class-V pyridoxal-phosphate-dependent aminotransferase family. NifS/IscS subfamily.</text>
</comment>
<evidence type="ECO:0000256" key="3">
    <source>
        <dbReference type="ARBA" id="ARBA00022679"/>
    </source>
</evidence>
<keyword evidence="5" id="KW-0663">Pyridoxal phosphate</keyword>
<dbReference type="RefSeq" id="WP_274044211.1">
    <property type="nucleotide sequence ID" value="NZ_JANCPR020000053.1"/>
</dbReference>
<dbReference type="PANTHER" id="PTHR11601:SF34">
    <property type="entry name" value="CYSTEINE DESULFURASE"/>
    <property type="match status" value="1"/>
</dbReference>
<gene>
    <name evidence="10" type="ORF">NMN56_035690</name>
</gene>
<keyword evidence="6" id="KW-0408">Iron</keyword>
<evidence type="ECO:0000256" key="8">
    <source>
        <dbReference type="ARBA" id="ARBA00050776"/>
    </source>
</evidence>
<keyword evidence="7" id="KW-0411">Iron-sulfur</keyword>
<dbReference type="InterPro" id="IPR015424">
    <property type="entry name" value="PyrdxlP-dep_Trfase"/>
</dbReference>
<keyword evidence="11" id="KW-1185">Reference proteome</keyword>
<protein>
    <submittedName>
        <fullName evidence="10">Cysteine desulfurase family protein</fullName>
    </submittedName>
</protein>
<dbReference type="Proteomes" id="UP001214441">
    <property type="component" value="Unassembled WGS sequence"/>
</dbReference>
<evidence type="ECO:0000256" key="5">
    <source>
        <dbReference type="ARBA" id="ARBA00022898"/>
    </source>
</evidence>
<dbReference type="Gene3D" id="1.10.260.50">
    <property type="match status" value="1"/>
</dbReference>
<dbReference type="InterPro" id="IPR016454">
    <property type="entry name" value="Cysteine_dSase"/>
</dbReference>
<evidence type="ECO:0000313" key="11">
    <source>
        <dbReference type="Proteomes" id="UP001214441"/>
    </source>
</evidence>
<dbReference type="InterPro" id="IPR000192">
    <property type="entry name" value="Aminotrans_V_dom"/>
</dbReference>
<evidence type="ECO:0000259" key="9">
    <source>
        <dbReference type="Pfam" id="PF00266"/>
    </source>
</evidence>
<dbReference type="InterPro" id="IPR015422">
    <property type="entry name" value="PyrdxlP-dep_Trfase_small"/>
</dbReference>
<evidence type="ECO:0000256" key="7">
    <source>
        <dbReference type="ARBA" id="ARBA00023014"/>
    </source>
</evidence>